<name>A0A1H1JE22_9BURK</name>
<dbReference type="EMBL" id="FNKP01000003">
    <property type="protein sequence ID" value="SDR47886.1"/>
    <property type="molecule type" value="Genomic_DNA"/>
</dbReference>
<accession>A0A1H1JE22</accession>
<proteinExistence type="predicted"/>
<reference evidence="2" key="1">
    <citation type="submission" date="2016-10" db="EMBL/GenBank/DDBJ databases">
        <authorList>
            <person name="Varghese N."/>
        </authorList>
    </citation>
    <scope>NUCLEOTIDE SEQUENCE [LARGE SCALE GENOMIC DNA]</scope>
    <source>
        <strain evidence="2">GAS106B</strain>
    </source>
</reference>
<organism evidence="1 2">
    <name type="scientific">Paraburkholderia fungorum</name>
    <dbReference type="NCBI Taxonomy" id="134537"/>
    <lineage>
        <taxon>Bacteria</taxon>
        <taxon>Pseudomonadati</taxon>
        <taxon>Pseudomonadota</taxon>
        <taxon>Betaproteobacteria</taxon>
        <taxon>Burkholderiales</taxon>
        <taxon>Burkholderiaceae</taxon>
        <taxon>Paraburkholderia</taxon>
    </lineage>
</organism>
<keyword evidence="1" id="KW-0378">Hydrolase</keyword>
<gene>
    <name evidence="1" type="ORF">SAMN05443245_6103</name>
</gene>
<dbReference type="Pfam" id="PF14196">
    <property type="entry name" value="ATC_hydrolase"/>
    <property type="match status" value="1"/>
</dbReference>
<dbReference type="Proteomes" id="UP000183487">
    <property type="component" value="Unassembled WGS sequence"/>
</dbReference>
<keyword evidence="2" id="KW-1185">Reference proteome</keyword>
<dbReference type="RefSeq" id="WP_074771359.1">
    <property type="nucleotide sequence ID" value="NZ_FNKP01000003.1"/>
</dbReference>
<protein>
    <submittedName>
        <fullName evidence="1">L-2-amino-thiazoline-4-carboxylic acid hydrolase</fullName>
    </submittedName>
</protein>
<evidence type="ECO:0000313" key="2">
    <source>
        <dbReference type="Proteomes" id="UP000183487"/>
    </source>
</evidence>
<dbReference type="AlphaFoldDB" id="A0A1H1JE22"/>
<sequence length="183" mass="20213">MTNTASTPIAAPADSDDRLGILARRRIEAEIIKPIYQILKRDLGTEKAQAVIGEAVRGAAVAAGKTFAAQEKNGTSIASFIALQVLWEKDDALNVSVQREDAVHYDYDVHRCRYAEMYHSMGLGEIGHLLSCARDALFIEGYDPRIELTRTTTLMQGGPRCDFRYRLKDADASARLSVEHGDD</sequence>
<dbReference type="GO" id="GO:0016787">
    <property type="term" value="F:hydrolase activity"/>
    <property type="evidence" value="ECO:0007669"/>
    <property type="project" value="UniProtKB-KW"/>
</dbReference>
<evidence type="ECO:0000313" key="1">
    <source>
        <dbReference type="EMBL" id="SDR47886.1"/>
    </source>
</evidence>
<dbReference type="OrthoDB" id="9805176at2"/>
<dbReference type="InterPro" id="IPR026002">
    <property type="entry name" value="ATC_hydrolase-like"/>
</dbReference>